<dbReference type="Proteomes" id="UP000317893">
    <property type="component" value="Unassembled WGS sequence"/>
</dbReference>
<dbReference type="SUPFAM" id="SSF48208">
    <property type="entry name" value="Six-hairpin glycosidases"/>
    <property type="match status" value="1"/>
</dbReference>
<dbReference type="InterPro" id="IPR012341">
    <property type="entry name" value="6hp_glycosidase-like_sf"/>
</dbReference>
<gene>
    <name evidence="3" type="ORF">FB458_3851</name>
</gene>
<dbReference type="EMBL" id="VFMN01000001">
    <property type="protein sequence ID" value="TQJ10715.1"/>
    <property type="molecule type" value="Genomic_DNA"/>
</dbReference>
<name>A0A542E5U9_9MICO</name>
<evidence type="ECO:0000313" key="4">
    <source>
        <dbReference type="Proteomes" id="UP000317893"/>
    </source>
</evidence>
<dbReference type="GO" id="GO:0015927">
    <property type="term" value="F:trehalase activity"/>
    <property type="evidence" value="ECO:0007669"/>
    <property type="project" value="TreeGrafter"/>
</dbReference>
<dbReference type="PANTHER" id="PTHR31616">
    <property type="entry name" value="TREHALASE"/>
    <property type="match status" value="1"/>
</dbReference>
<dbReference type="Pfam" id="PF19291">
    <property type="entry name" value="TREH_N"/>
    <property type="match status" value="1"/>
</dbReference>
<dbReference type="Pfam" id="PF00723">
    <property type="entry name" value="Glyco_hydro_15"/>
    <property type="match status" value="1"/>
</dbReference>
<dbReference type="InterPro" id="IPR011613">
    <property type="entry name" value="GH15-like"/>
</dbReference>
<keyword evidence="4" id="KW-1185">Reference proteome</keyword>
<evidence type="ECO:0000259" key="1">
    <source>
        <dbReference type="Pfam" id="PF00723"/>
    </source>
</evidence>
<dbReference type="PANTHER" id="PTHR31616:SF10">
    <property type="entry name" value="TREHALASE"/>
    <property type="match status" value="1"/>
</dbReference>
<dbReference type="GO" id="GO:0005993">
    <property type="term" value="P:trehalose catabolic process"/>
    <property type="evidence" value="ECO:0007669"/>
    <property type="project" value="TreeGrafter"/>
</dbReference>
<dbReference type="RefSeq" id="WP_141849899.1">
    <property type="nucleotide sequence ID" value="NZ_BAAAPR010000011.1"/>
</dbReference>
<reference evidence="3 4" key="1">
    <citation type="submission" date="2019-06" db="EMBL/GenBank/DDBJ databases">
        <title>Sequencing the genomes of 1000 actinobacteria strains.</title>
        <authorList>
            <person name="Klenk H.-P."/>
        </authorList>
    </citation>
    <scope>NUCLEOTIDE SEQUENCE [LARGE SCALE GENOMIC DNA]</scope>
    <source>
        <strain evidence="3 4">DSM 18607</strain>
    </source>
</reference>
<sequence length="590" mass="64059">MSARPTFPPHTLRQYAFLADGHRGALIGPRGEIAWLCAPAWDSGAVFADLLGGPGVYAVTPRDPFVWGGYYEPGTLVWRSRWTTTSTRIECREALATPADPHRVTLLRRVEAGEHRVVVDVVLDVAPDFGRASPSLGRPERDGAAAWTWRCGALHVRWQGAAHARRTRDGSLRLRLEVPAGGRHDLVLELSDRPPPEPVPAQHLWSATQRWWRDTVPAHQDSAAPRDTRHGYAGLRGLTAPGGGMVAAATVGLPERAAAGRNYDYRYVWLRDQAYAGQAVAVSGPDPLLDEAVAFTTAKVLEHGPLLAPAYRLDGRLPPHEETLDLPGYPGGQVVVGNWVRGQFQLDMCGELMQLYAASGRHDHLGSEDVQAVSVLTDLVEQRWREPDAGVWELVDDWWTHSRLACVAGLRAVAGHVATSDAPRLLTLADGILAETSTRCLNADGSWRQAPDRPGVDAALLMAVVRGALPADDQRSVATLAAVTDQLVQDGYVYRYAADQEPLGQAEGAFLLCGFAMSLAQLAAGDEVEAFRWFERQRAAAGPAGLLSEEFDVRQRQMRANLPQGFVHALLIECGLRLGRTGRGRAAGAP</sequence>
<dbReference type="AlphaFoldDB" id="A0A542E5U9"/>
<evidence type="ECO:0000259" key="2">
    <source>
        <dbReference type="Pfam" id="PF19291"/>
    </source>
</evidence>
<feature type="domain" description="GH15-like" evidence="1">
    <location>
        <begin position="242"/>
        <end position="575"/>
    </location>
</feature>
<accession>A0A542E5U9</accession>
<comment type="caution">
    <text evidence="3">The sequence shown here is derived from an EMBL/GenBank/DDBJ whole genome shotgun (WGS) entry which is preliminary data.</text>
</comment>
<protein>
    <submittedName>
        <fullName evidence="3">GH15 family glucan-1,4-alpha-glucosidase</fullName>
    </submittedName>
</protein>
<dbReference type="InterPro" id="IPR008928">
    <property type="entry name" value="6-hairpin_glycosidase_sf"/>
</dbReference>
<dbReference type="InterPro" id="IPR045582">
    <property type="entry name" value="Trehalase-like_N"/>
</dbReference>
<evidence type="ECO:0000313" key="3">
    <source>
        <dbReference type="EMBL" id="TQJ10715.1"/>
    </source>
</evidence>
<organism evidence="3 4">
    <name type="scientific">Lapillicoccus jejuensis</name>
    <dbReference type="NCBI Taxonomy" id="402171"/>
    <lineage>
        <taxon>Bacteria</taxon>
        <taxon>Bacillati</taxon>
        <taxon>Actinomycetota</taxon>
        <taxon>Actinomycetes</taxon>
        <taxon>Micrococcales</taxon>
        <taxon>Intrasporangiaceae</taxon>
        <taxon>Lapillicoccus</taxon>
    </lineage>
</organism>
<dbReference type="Gene3D" id="1.50.10.10">
    <property type="match status" value="1"/>
</dbReference>
<proteinExistence type="predicted"/>
<dbReference type="OrthoDB" id="3902805at2"/>
<feature type="domain" description="Trehalase-like N-terminal" evidence="2">
    <location>
        <begin position="13"/>
        <end position="137"/>
    </location>
</feature>